<evidence type="ECO:0000313" key="3">
    <source>
        <dbReference type="EMBL" id="MBI1625357.1"/>
    </source>
</evidence>
<feature type="compositionally biased region" description="Gly residues" evidence="1">
    <location>
        <begin position="1231"/>
        <end position="1265"/>
    </location>
</feature>
<dbReference type="NCBIfam" id="TIGR02675">
    <property type="entry name" value="tape_meas_nterm"/>
    <property type="match status" value="1"/>
</dbReference>
<evidence type="ECO:0000259" key="2">
    <source>
        <dbReference type="Pfam" id="PF20155"/>
    </source>
</evidence>
<feature type="domain" description="Tape measure protein N-terminal" evidence="2">
    <location>
        <begin position="305"/>
        <end position="499"/>
    </location>
</feature>
<dbReference type="InterPro" id="IPR013491">
    <property type="entry name" value="Tape_meas_N"/>
</dbReference>
<accession>A0A843BDF0</accession>
<dbReference type="Proteomes" id="UP000530032">
    <property type="component" value="Unassembled WGS sequence"/>
</dbReference>
<dbReference type="Pfam" id="PF20155">
    <property type="entry name" value="TMP_3"/>
    <property type="match status" value="1"/>
</dbReference>
<comment type="caution">
    <text evidence="3">The sequence shown here is derived from an EMBL/GenBank/DDBJ whole genome shotgun (WGS) entry which is preliminary data.</text>
</comment>
<evidence type="ECO:0000313" key="4">
    <source>
        <dbReference type="Proteomes" id="UP000530032"/>
    </source>
</evidence>
<feature type="compositionally biased region" description="Basic and acidic residues" evidence="1">
    <location>
        <begin position="1212"/>
        <end position="1226"/>
    </location>
</feature>
<gene>
    <name evidence="3" type="ORF">HF327_012710</name>
</gene>
<reference evidence="3" key="1">
    <citation type="submission" date="2020-12" db="EMBL/GenBank/DDBJ databases">
        <title>Comamonas sp. nov., isolated from stream water.</title>
        <authorList>
            <person name="Park K.-H."/>
        </authorList>
    </citation>
    <scope>NUCLEOTIDE SEQUENCE</scope>
    <source>
        <strain evidence="3">EJ-4</strain>
    </source>
</reference>
<protein>
    <submittedName>
        <fullName evidence="3">Tape measure protein</fullName>
    </submittedName>
</protein>
<dbReference type="RefSeq" id="WP_198460519.1">
    <property type="nucleotide sequence ID" value="NZ_JABBCQ020000010.1"/>
</dbReference>
<evidence type="ECO:0000256" key="1">
    <source>
        <dbReference type="SAM" id="MobiDB-lite"/>
    </source>
</evidence>
<sequence>MADPKIKYDIEAAVKGAADADDLAKAMRNVGDVLEGDLKQGAADAAAALDALGSKQRALRGFGELRVETQSLTRQLDASVSVVDRLGRELEDSSTKAKALGVAEATASQSVLSAQQALVLKKTALRSLRDETTSTGKRTEEYRNTVDGLKTGIAAATKELKTQQSAQDSAARAARQGVNAEAALRKEYETAIGASARLSAELGRKNMALQQTRSALEGMGMSTSSLAQQEKSLQAAVAQARAEIVALVPAYQQAANASTASTQVQAQNQRTLREGMTSISVQLQRVQNIATAALAGSYFGGMIKGLANTADAYTNLEDRVRLATGAGAQFEKGLAGVQTVALKTNTGLEETGNLFARLKKASEEGGMAAVQAQERALGLAATINQATQLSGASAASSQAALTQLIQGLQSGVLRGEEFNSVMEQAPRLAQALANGLGVTTGELRKLAGEGFLTAETVMRALENQSQVVAREFESLRPTVGRALQNLTTQWTVYVGESNKGLLSTESAAKVINALAQNLDLVVGTLTAAGKAWAAIKISGLVADFARWATSTLAATKELEVNTAAAARNTVAQQANTAASAQNTVAQASNTAATTANTVARAANAKAWGDIGAFTRAAGAAQGVATAATTANTAAVAANAAQAAKAGIVWRGASALMGPWGIAVAALTPEILGLGSALGEQAAKWMGYGKAIEEAERQMRVADEAAKVRAESVRRNNALMEEARSRQFDLGKESRGLASKFDQLRQSGDSAADAIAKIGKDFDLSNAAGIRSATAVLDKLAADGKLSASELQTAWAQALDGKDLAKFEILARQAFASAGQEASKLRVQIEEAISKGASPEVIKAMQDRLEGAMAAAGRETERVAQMMDQTLREAVRRTGLDFTDLQGRMTTASRSVLNDLDVVINGLGRLKDQGVDTGRVLEASFVKALDTADSQQAVEEVTHRIEELRGKLGERVADGLLDQAKTKIDALKDAADKAKPGINSLKEALAQLGVKTDQSFKDVAAKSKEAFDIVAGSGTASARELGDAFKKAADDAIAANKGVAPEWVKSQATVRGWRVEVDQAGKATLVSVNDSKRALDDLNGSTHNVGRGFAGMKEQAVSALQSMGIEAERVSEKVQKLVQDGQMLAAAFQQRQDNWNAELEGSKYMNRGKTNPVDAVPSFSSREEGEAWWAAWQQQYAKDNPFSVKSGGQLGNYMHDMTKFEFDAEMRQVEQREAMEKARKKAESSQPSGGGSGGGTGGTGGAGGGTGSGGGSNGGASGGSSGGQQIDRIVNLYFGSAPANPVPTNQTGQNSLEAMGREWVRIMEQQRSQTGN</sequence>
<feature type="compositionally biased region" description="Polar residues" evidence="1">
    <location>
        <begin position="1285"/>
        <end position="1295"/>
    </location>
</feature>
<keyword evidence="4" id="KW-1185">Reference proteome</keyword>
<feature type="region of interest" description="Disordered" evidence="1">
    <location>
        <begin position="1212"/>
        <end position="1296"/>
    </location>
</feature>
<dbReference type="EMBL" id="JABBCQ020000010">
    <property type="protein sequence ID" value="MBI1625357.1"/>
    <property type="molecule type" value="Genomic_DNA"/>
</dbReference>
<organism evidence="3 4">
    <name type="scientific">Comamonas suwonensis</name>
    <dbReference type="NCBI Taxonomy" id="2606214"/>
    <lineage>
        <taxon>Bacteria</taxon>
        <taxon>Pseudomonadati</taxon>
        <taxon>Pseudomonadota</taxon>
        <taxon>Betaproteobacteria</taxon>
        <taxon>Burkholderiales</taxon>
        <taxon>Comamonadaceae</taxon>
        <taxon>Comamonas</taxon>
    </lineage>
</organism>
<name>A0A843BDF0_9BURK</name>
<proteinExistence type="predicted"/>